<evidence type="ECO:0000256" key="1">
    <source>
        <dbReference type="SAM" id="Phobius"/>
    </source>
</evidence>
<name>A0A4Q5N0Q5_9MICO</name>
<dbReference type="Pfam" id="PF13828">
    <property type="entry name" value="DUF4190"/>
    <property type="match status" value="1"/>
</dbReference>
<keyword evidence="4" id="KW-1185">Reference proteome</keyword>
<dbReference type="AlphaFoldDB" id="A0A4Q5N0Q5"/>
<evidence type="ECO:0000313" key="4">
    <source>
        <dbReference type="Proteomes" id="UP000293764"/>
    </source>
</evidence>
<sequence>MAALVTGVLGLGLVAVVLGIAALVRIGRDGTRGRWLAIAGVALGTISTLVVAGLLVVAVNGVLETRPLPPDVTAARDAHARQLVTGNCLDPLPDDGEVNDVRVVPCTDPHAAQVISQYEFESDAIWPGQAAADRRVATACQVSAAETEAGLTPVTWAPTEQSWEDGDRTGLCLLHRADGTPLTGSLLP</sequence>
<keyword evidence="1" id="KW-0472">Membrane</keyword>
<keyword evidence="1" id="KW-1133">Transmembrane helix</keyword>
<reference evidence="3 4" key="1">
    <citation type="submission" date="2019-01" db="EMBL/GenBank/DDBJ databases">
        <title>Novel species of Cellulomonas.</title>
        <authorList>
            <person name="Liu Q."/>
            <person name="Xin Y.-H."/>
        </authorList>
    </citation>
    <scope>NUCLEOTIDE SEQUENCE [LARGE SCALE GENOMIC DNA]</scope>
    <source>
        <strain evidence="3 4">HLT2-17</strain>
    </source>
</reference>
<feature type="domain" description="DUF4190" evidence="2">
    <location>
        <begin position="2"/>
        <end position="51"/>
    </location>
</feature>
<evidence type="ECO:0000313" key="3">
    <source>
        <dbReference type="EMBL" id="RYV51629.1"/>
    </source>
</evidence>
<comment type="caution">
    <text evidence="3">The sequence shown here is derived from an EMBL/GenBank/DDBJ whole genome shotgun (WGS) entry which is preliminary data.</text>
</comment>
<protein>
    <submittedName>
        <fullName evidence="3">DUF4190 domain-containing protein</fullName>
    </submittedName>
</protein>
<dbReference type="OrthoDB" id="3628931at2"/>
<gene>
    <name evidence="3" type="ORF">EUA98_07515</name>
</gene>
<evidence type="ECO:0000259" key="2">
    <source>
        <dbReference type="Pfam" id="PF13828"/>
    </source>
</evidence>
<feature type="transmembrane region" description="Helical" evidence="1">
    <location>
        <begin position="36"/>
        <end position="59"/>
    </location>
</feature>
<keyword evidence="1" id="KW-0812">Transmembrane</keyword>
<dbReference type="Proteomes" id="UP000293764">
    <property type="component" value="Unassembled WGS sequence"/>
</dbReference>
<organism evidence="3 4">
    <name type="scientific">Pengzhenrongella frigida</name>
    <dbReference type="NCBI Taxonomy" id="1259133"/>
    <lineage>
        <taxon>Bacteria</taxon>
        <taxon>Bacillati</taxon>
        <taxon>Actinomycetota</taxon>
        <taxon>Actinomycetes</taxon>
        <taxon>Micrococcales</taxon>
        <taxon>Pengzhenrongella</taxon>
    </lineage>
</organism>
<proteinExistence type="predicted"/>
<dbReference type="EMBL" id="SDWW01000014">
    <property type="protein sequence ID" value="RYV51629.1"/>
    <property type="molecule type" value="Genomic_DNA"/>
</dbReference>
<feature type="transmembrane region" description="Helical" evidence="1">
    <location>
        <begin position="6"/>
        <end position="24"/>
    </location>
</feature>
<accession>A0A4Q5N0Q5</accession>
<dbReference type="InterPro" id="IPR025241">
    <property type="entry name" value="DUF4190"/>
</dbReference>